<name>A0A0R2K9I5_9LACO</name>
<keyword evidence="5 9" id="KW-0808">Transferase</keyword>
<evidence type="ECO:0000313" key="9">
    <source>
        <dbReference type="EMBL" id="KRN82948.1"/>
    </source>
</evidence>
<gene>
    <name evidence="9" type="ORF">IV43_GL001511</name>
</gene>
<keyword evidence="6" id="KW-0598">Phosphotransferase system</keyword>
<dbReference type="STRING" id="89059.LAC1533_0413"/>
<evidence type="ECO:0000256" key="2">
    <source>
        <dbReference type="ARBA" id="ARBA00022448"/>
    </source>
</evidence>
<evidence type="ECO:0000256" key="1">
    <source>
        <dbReference type="ARBA" id="ARBA00004496"/>
    </source>
</evidence>
<keyword evidence="2" id="KW-0813">Transport</keyword>
<comment type="caution">
    <text evidence="9">The sequence shown here is derived from an EMBL/GenBank/DDBJ whole genome shotgun (WGS) entry which is preliminary data.</text>
</comment>
<reference evidence="9 10" key="1">
    <citation type="journal article" date="2015" name="Genome Announc.">
        <title>Expanding the biotechnology potential of lactobacilli through comparative genomics of 213 strains and associated genera.</title>
        <authorList>
            <person name="Sun Z."/>
            <person name="Harris H.M."/>
            <person name="McCann A."/>
            <person name="Guo C."/>
            <person name="Argimon S."/>
            <person name="Zhang W."/>
            <person name="Yang X."/>
            <person name="Jeffery I.B."/>
            <person name="Cooney J.C."/>
            <person name="Kagawa T.F."/>
            <person name="Liu W."/>
            <person name="Song Y."/>
            <person name="Salvetti E."/>
            <person name="Wrobel A."/>
            <person name="Rasinkangas P."/>
            <person name="Parkhill J."/>
            <person name="Rea M.C."/>
            <person name="O'Sullivan O."/>
            <person name="Ritari J."/>
            <person name="Douillard F.P."/>
            <person name="Paul Ross R."/>
            <person name="Yang R."/>
            <person name="Briner A.E."/>
            <person name="Felis G.E."/>
            <person name="de Vos W.M."/>
            <person name="Barrangou R."/>
            <person name="Klaenhammer T.R."/>
            <person name="Caufield P.W."/>
            <person name="Cui Y."/>
            <person name="Zhang H."/>
            <person name="O'Toole P.W."/>
        </authorList>
    </citation>
    <scope>NUCLEOTIDE SEQUENCE [LARGE SCALE GENOMIC DNA]</scope>
    <source>
        <strain evidence="9 10">DSM 15353</strain>
    </source>
</reference>
<evidence type="ECO:0000313" key="10">
    <source>
        <dbReference type="Proteomes" id="UP000051491"/>
    </source>
</evidence>
<keyword evidence="4" id="KW-0762">Sugar transport</keyword>
<dbReference type="InterPro" id="IPR036667">
    <property type="entry name" value="PTS_IIB_sorbose-sp_sf"/>
</dbReference>
<dbReference type="SUPFAM" id="SSF52728">
    <property type="entry name" value="PTS IIb component"/>
    <property type="match status" value="1"/>
</dbReference>
<dbReference type="Proteomes" id="UP000051491">
    <property type="component" value="Unassembled WGS sequence"/>
</dbReference>
<accession>A0A0R2K9I5</accession>
<dbReference type="GO" id="GO:0009401">
    <property type="term" value="P:phosphoenolpyruvate-dependent sugar phosphotransferase system"/>
    <property type="evidence" value="ECO:0007669"/>
    <property type="project" value="UniProtKB-KW"/>
</dbReference>
<evidence type="ECO:0000256" key="7">
    <source>
        <dbReference type="ARBA" id="ARBA00022777"/>
    </source>
</evidence>
<comment type="subcellular location">
    <subcellularLocation>
        <location evidence="1">Cytoplasm</location>
    </subcellularLocation>
</comment>
<protein>
    <submittedName>
        <fullName evidence="9">Phosphotransferase enzyme IIB component</fullName>
    </submittedName>
</protein>
<sequence length="138" mass="15326">MDLDGIVVANDETANDEMQKMALKMAVPSGLKVIIKSLQGAIDLLSDPRADRMKLFVLVRTVGDAVTLAEKLSNIKYVNIGNVGKAVEGQKHTFTQFVMLTNEEIENLRRLTELYPETALQNLPDNKKLLASDELKKL</sequence>
<keyword evidence="3" id="KW-0963">Cytoplasm</keyword>
<dbReference type="PATRIC" id="fig|89059.3.peg.1619"/>
<dbReference type="GO" id="GO:0016301">
    <property type="term" value="F:kinase activity"/>
    <property type="evidence" value="ECO:0007669"/>
    <property type="project" value="UniProtKB-KW"/>
</dbReference>
<evidence type="ECO:0000259" key="8">
    <source>
        <dbReference type="PROSITE" id="PS51101"/>
    </source>
</evidence>
<dbReference type="AlphaFoldDB" id="A0A0R2K9I5"/>
<dbReference type="Pfam" id="PF03830">
    <property type="entry name" value="PTSIIB_sorb"/>
    <property type="match status" value="1"/>
</dbReference>
<evidence type="ECO:0000256" key="3">
    <source>
        <dbReference type="ARBA" id="ARBA00022490"/>
    </source>
</evidence>
<organism evidence="9 10">
    <name type="scientific">Ligilactobacillus acidipiscis</name>
    <dbReference type="NCBI Taxonomy" id="89059"/>
    <lineage>
        <taxon>Bacteria</taxon>
        <taxon>Bacillati</taxon>
        <taxon>Bacillota</taxon>
        <taxon>Bacilli</taxon>
        <taxon>Lactobacillales</taxon>
        <taxon>Lactobacillaceae</taxon>
        <taxon>Ligilactobacillus</taxon>
    </lineage>
</organism>
<dbReference type="GO" id="GO:0005737">
    <property type="term" value="C:cytoplasm"/>
    <property type="evidence" value="ECO:0007669"/>
    <property type="project" value="UniProtKB-SubCell"/>
</dbReference>
<dbReference type="InterPro" id="IPR004720">
    <property type="entry name" value="PTS_IIB_sorbose-sp"/>
</dbReference>
<feature type="domain" description="PTS EIIB type-4" evidence="8">
    <location>
        <begin position="1"/>
        <end position="138"/>
    </location>
</feature>
<evidence type="ECO:0000256" key="6">
    <source>
        <dbReference type="ARBA" id="ARBA00022683"/>
    </source>
</evidence>
<dbReference type="EMBL" id="JQBK01000046">
    <property type="protein sequence ID" value="KRN82948.1"/>
    <property type="molecule type" value="Genomic_DNA"/>
</dbReference>
<keyword evidence="7" id="KW-0418">Kinase</keyword>
<dbReference type="PROSITE" id="PS51101">
    <property type="entry name" value="PTS_EIIB_TYPE_4"/>
    <property type="match status" value="1"/>
</dbReference>
<dbReference type="GO" id="GO:0008982">
    <property type="term" value="F:protein-N(PI)-phosphohistidine-sugar phosphotransferase activity"/>
    <property type="evidence" value="ECO:0007669"/>
    <property type="project" value="InterPro"/>
</dbReference>
<proteinExistence type="predicted"/>
<evidence type="ECO:0000256" key="4">
    <source>
        <dbReference type="ARBA" id="ARBA00022597"/>
    </source>
</evidence>
<evidence type="ECO:0000256" key="5">
    <source>
        <dbReference type="ARBA" id="ARBA00022679"/>
    </source>
</evidence>
<dbReference type="Gene3D" id="3.40.35.10">
    <property type="entry name" value="Phosphotransferase system, sorbose subfamily IIB component"/>
    <property type="match status" value="1"/>
</dbReference>